<proteinExistence type="predicted"/>
<organism evidence="2 3">
    <name type="scientific">Gordonia bronchialis (strain ATCC 25592 / DSM 43247 / BCRC 13721 / JCM 3198 / KCTC 3076 / NBRC 16047 / NCTC 10667)</name>
    <name type="common">Rhodococcus bronchialis</name>
    <dbReference type="NCBI Taxonomy" id="526226"/>
    <lineage>
        <taxon>Bacteria</taxon>
        <taxon>Bacillati</taxon>
        <taxon>Actinomycetota</taxon>
        <taxon>Actinomycetes</taxon>
        <taxon>Mycobacteriales</taxon>
        <taxon>Gordoniaceae</taxon>
        <taxon>Gordonia</taxon>
    </lineage>
</organism>
<keyword evidence="3" id="KW-1185">Reference proteome</keyword>
<protein>
    <submittedName>
        <fullName evidence="2">Uncharacterized protein</fullName>
    </submittedName>
</protein>
<name>D0L8U7_GORB4</name>
<accession>D0L8U7</accession>
<gene>
    <name evidence="2" type="ordered locus">Gbro_1858</name>
</gene>
<dbReference type="EMBL" id="CP001802">
    <property type="protein sequence ID" value="ACY21114.1"/>
    <property type="molecule type" value="Genomic_DNA"/>
</dbReference>
<dbReference type="STRING" id="526226.Gbro_1858"/>
<reference evidence="3" key="1">
    <citation type="submission" date="2009-10" db="EMBL/GenBank/DDBJ databases">
        <title>The complete chromosome of Gordonia bronchialis DSM 43247.</title>
        <authorList>
            <consortium name="US DOE Joint Genome Institute (JGI-PGF)"/>
            <person name="Lucas S."/>
            <person name="Copeland A."/>
            <person name="Lapidus A."/>
            <person name="Glavina del Rio T."/>
            <person name="Dalin E."/>
            <person name="Tice H."/>
            <person name="Bruce D."/>
            <person name="Goodwin L."/>
            <person name="Pitluck S."/>
            <person name="Kyrpides N."/>
            <person name="Mavromatis K."/>
            <person name="Ivanova N."/>
            <person name="Ovchinnikova G."/>
            <person name="Saunders E."/>
            <person name="Brettin T."/>
            <person name="Detter J.C."/>
            <person name="Han C."/>
            <person name="Larimer F."/>
            <person name="Land M."/>
            <person name="Hauser L."/>
            <person name="Markowitz V."/>
            <person name="Cheng J.-F."/>
            <person name="Hugenholtz P."/>
            <person name="Woyke T."/>
            <person name="Wu D."/>
            <person name="Jando M."/>
            <person name="Schneider S."/>
            <person name="Goeker M."/>
            <person name="Klenk H.-P."/>
            <person name="Eisen J.A."/>
        </authorList>
    </citation>
    <scope>NUCLEOTIDE SEQUENCE [LARGE SCALE GENOMIC DNA]</scope>
    <source>
        <strain evidence="3">ATCC 25592 / DSM 43247 / BCRC 13721 / JCM 3198 / KCTC 3076 / NBRC 16047 / NCTC 10667</strain>
    </source>
</reference>
<sequence>MTAHMRATHHLALCPECVAAVDAQTSARARLRESGRVSIPDSLLSQLTQIPTREIDMTSGDAATDRMPGAFPASSIPAPMTRGRMTRRWGR</sequence>
<dbReference type="Proteomes" id="UP000001219">
    <property type="component" value="Chromosome"/>
</dbReference>
<feature type="region of interest" description="Disordered" evidence="1">
    <location>
        <begin position="59"/>
        <end position="91"/>
    </location>
</feature>
<dbReference type="AlphaFoldDB" id="D0L8U7"/>
<dbReference type="KEGG" id="gbr:Gbro_1858"/>
<evidence type="ECO:0000256" key="1">
    <source>
        <dbReference type="SAM" id="MobiDB-lite"/>
    </source>
</evidence>
<evidence type="ECO:0000313" key="3">
    <source>
        <dbReference type="Proteomes" id="UP000001219"/>
    </source>
</evidence>
<reference evidence="2 3" key="2">
    <citation type="journal article" date="2010" name="Stand. Genomic Sci.">
        <title>Complete genome sequence of Gordonia bronchialis type strain (3410).</title>
        <authorList>
            <person name="Ivanova N."/>
            <person name="Sikorski J."/>
            <person name="Jando M."/>
            <person name="Lapidus A."/>
            <person name="Nolan M."/>
            <person name="Lucas S."/>
            <person name="Del Rio T.G."/>
            <person name="Tice H."/>
            <person name="Copeland A."/>
            <person name="Cheng J.F."/>
            <person name="Chen F."/>
            <person name="Bruce D."/>
            <person name="Goodwin L."/>
            <person name="Pitluck S."/>
            <person name="Mavromatis K."/>
            <person name="Ovchinnikova G."/>
            <person name="Pati A."/>
            <person name="Chen A."/>
            <person name="Palaniappan K."/>
            <person name="Land M."/>
            <person name="Hauser L."/>
            <person name="Chang Y.J."/>
            <person name="Jeffries C.D."/>
            <person name="Chain P."/>
            <person name="Saunders E."/>
            <person name="Han C."/>
            <person name="Detter J.C."/>
            <person name="Brettin T."/>
            <person name="Rohde M."/>
            <person name="Goker M."/>
            <person name="Bristow J."/>
            <person name="Eisen J.A."/>
            <person name="Markowitz V."/>
            <person name="Hugenholtz P."/>
            <person name="Klenk H.P."/>
            <person name="Kyrpides N.C."/>
        </authorList>
    </citation>
    <scope>NUCLEOTIDE SEQUENCE [LARGE SCALE GENOMIC DNA]</scope>
    <source>
        <strain evidence="3">ATCC 25592 / DSM 43247 / BCRC 13721 / JCM 3198 / KCTC 3076 / NBRC 16047 / NCTC 10667</strain>
    </source>
</reference>
<dbReference type="HOGENOM" id="CLU_2422805_0_0_11"/>
<dbReference type="eggNOG" id="COG5662">
    <property type="taxonomic scope" value="Bacteria"/>
</dbReference>
<evidence type="ECO:0000313" key="2">
    <source>
        <dbReference type="EMBL" id="ACY21114.1"/>
    </source>
</evidence>